<keyword evidence="1" id="KW-1133">Transmembrane helix</keyword>
<evidence type="ECO:0000313" key="3">
    <source>
        <dbReference type="Proteomes" id="UP000016033"/>
    </source>
</evidence>
<dbReference type="InterPro" id="IPR011989">
    <property type="entry name" value="ARM-like"/>
</dbReference>
<feature type="transmembrane region" description="Helical" evidence="1">
    <location>
        <begin position="377"/>
        <end position="396"/>
    </location>
</feature>
<protein>
    <recommendedName>
        <fullName evidence="4">Tape measure protein</fullName>
    </recommendedName>
</protein>
<dbReference type="InterPro" id="IPR016024">
    <property type="entry name" value="ARM-type_fold"/>
</dbReference>
<dbReference type="PATRIC" id="fig|1333857.3.peg.1688"/>
<evidence type="ECO:0008006" key="4">
    <source>
        <dbReference type="Google" id="ProtNLM"/>
    </source>
</evidence>
<gene>
    <name evidence="2" type="ORF">L687_16935</name>
</gene>
<dbReference type="SUPFAM" id="SSF48371">
    <property type="entry name" value="ARM repeat"/>
    <property type="match status" value="1"/>
</dbReference>
<proteinExistence type="predicted"/>
<feature type="transmembrane region" description="Helical" evidence="1">
    <location>
        <begin position="230"/>
        <end position="249"/>
    </location>
</feature>
<dbReference type="EMBL" id="ATAO01000181">
    <property type="protein sequence ID" value="EQM78212.1"/>
    <property type="molecule type" value="Genomic_DNA"/>
</dbReference>
<evidence type="ECO:0000313" key="2">
    <source>
        <dbReference type="EMBL" id="EQM78212.1"/>
    </source>
</evidence>
<dbReference type="RefSeq" id="WP_021199659.1">
    <property type="nucleotide sequence ID" value="NZ_ATAO01000181.1"/>
</dbReference>
<dbReference type="Gene3D" id="1.25.10.10">
    <property type="entry name" value="Leucine-rich Repeat Variant"/>
    <property type="match status" value="1"/>
</dbReference>
<feature type="transmembrane region" description="Helical" evidence="1">
    <location>
        <begin position="351"/>
        <end position="370"/>
    </location>
</feature>
<feature type="transmembrane region" description="Helical" evidence="1">
    <location>
        <begin position="296"/>
        <end position="315"/>
    </location>
</feature>
<feature type="transmembrane region" description="Helical" evidence="1">
    <location>
        <begin position="261"/>
        <end position="284"/>
    </location>
</feature>
<comment type="caution">
    <text evidence="2">The sequence shown here is derived from an EMBL/GenBank/DDBJ whole genome shotgun (WGS) entry which is preliminary data.</text>
</comment>
<name>T5KIS1_MICMQ</name>
<dbReference type="AlphaFoldDB" id="T5KIS1"/>
<reference evidence="2 3" key="1">
    <citation type="journal article" date="2013" name="Genome Announc.">
        <title>Whole-genome sequences of five oyster-associated bacteria show potential for crude oil hydrocarbon degradation.</title>
        <authorList>
            <person name="Chauhan A."/>
            <person name="Green S."/>
            <person name="Pathak A."/>
            <person name="Thomas J."/>
            <person name="Venkatramanan R."/>
        </authorList>
    </citation>
    <scope>NUCLEOTIDE SEQUENCE [LARGE SCALE GENOMIC DNA]</scope>
    <source>
        <strain evidence="2 3">MF109</strain>
    </source>
</reference>
<keyword evidence="1" id="KW-0472">Membrane</keyword>
<keyword evidence="1" id="KW-0812">Transmembrane</keyword>
<evidence type="ECO:0000256" key="1">
    <source>
        <dbReference type="SAM" id="Phobius"/>
    </source>
</evidence>
<organism evidence="2 3">
    <name type="scientific">Microbacterium maritypicum MF109</name>
    <dbReference type="NCBI Taxonomy" id="1333857"/>
    <lineage>
        <taxon>Bacteria</taxon>
        <taxon>Bacillati</taxon>
        <taxon>Actinomycetota</taxon>
        <taxon>Actinomycetes</taxon>
        <taxon>Micrococcales</taxon>
        <taxon>Microbacteriaceae</taxon>
        <taxon>Microbacterium</taxon>
    </lineage>
</organism>
<sequence length="696" mass="70643">MAKNQVIVSITANAKGLQKAFGDSESAMAKFAKGAGAVAVAAGVIATAVGVKAVKAASTLEQNMGAMESVFKSSAGQMEDWANKAADSVGLAKSEYAGLATVLGSQLKNMGVAQDQLSGQTDGLIRMGADLAAQFGGSTSDAVAALSSLLRGERDPIERYGISINEAALKAKMAEMGLSGLSGEAEKNAKFTATMALLNEQAADSMGAFARESTTLAGAQQRLSAGTENLYATLGTALLPAVTAVTAALGSLVNSIAGSDAFASFTAGITAASNAFADFIFNLLNGTGTLDFSGLIAGLLPALIAGIQSAAAWLAGGGLTPIIASIGEGRSALLNAAVQAFSAIAQALPQILPALVTAVMTFIVGIVDLLVQSAPQILAAAVQAFTALVQAIPVVLPSILNTLVTILPQLVTLILGMIPQLLEVAVQLFNSLVEALPVIIPQLITAIVDLLPKLVESILNMIPGILDAAINLFTALVESLPVILPLLLNAILDLLPKIVSTVVGMIPRLIDAAVQLFTGLVQAIPKVIPQLISALIDLAPKMISTLIGLVPQLIRAGVDLIGGLVKGIFQAAGSVGSALLKIAQDAVGNFLSFLGIHSPSRLMAGYGKNTVQGLAQGLLKNASLVDGAMDSLSSKVADGFNPELTSPSLEFAYAGAGAPAPTVINISVDGGLDTGPEIGRRVAIALDEYYKGGGRL</sequence>
<accession>T5KIS1</accession>
<dbReference type="Proteomes" id="UP000016033">
    <property type="component" value="Unassembled WGS sequence"/>
</dbReference>